<evidence type="ECO:0000313" key="3">
    <source>
        <dbReference type="EMBL" id="CAF0727197.1"/>
    </source>
</evidence>
<evidence type="ECO:0000313" key="10">
    <source>
        <dbReference type="Proteomes" id="UP000663832"/>
    </source>
</evidence>
<feature type="region of interest" description="Disordered" evidence="1">
    <location>
        <begin position="42"/>
        <end position="78"/>
    </location>
</feature>
<dbReference type="Proteomes" id="UP000663877">
    <property type="component" value="Unassembled WGS sequence"/>
</dbReference>
<dbReference type="EMBL" id="CAJOBB010000013">
    <property type="protein sequence ID" value="CAF3510353.1"/>
    <property type="molecule type" value="Genomic_DNA"/>
</dbReference>
<dbReference type="Gene3D" id="2.30.30.1060">
    <property type="match status" value="1"/>
</dbReference>
<dbReference type="AlphaFoldDB" id="A0A818HQV6"/>
<dbReference type="EMBL" id="CAJNOM010000015">
    <property type="protein sequence ID" value="CAF0796899.1"/>
    <property type="molecule type" value="Genomic_DNA"/>
</dbReference>
<evidence type="ECO:0000313" key="6">
    <source>
        <dbReference type="EMBL" id="CAF0796899.1"/>
    </source>
</evidence>
<keyword evidence="10" id="KW-1185">Reference proteome</keyword>
<dbReference type="EMBL" id="CAJNON010000037">
    <property type="protein sequence ID" value="CAF0840178.1"/>
    <property type="molecule type" value="Genomic_DNA"/>
</dbReference>
<evidence type="ECO:0000313" key="11">
    <source>
        <dbReference type="Proteomes" id="UP000663868"/>
    </source>
</evidence>
<dbReference type="EMBL" id="CAJNOE010000034">
    <property type="protein sequence ID" value="CAF0777397.1"/>
    <property type="molecule type" value="Genomic_DNA"/>
</dbReference>
<dbReference type="EMBL" id="CAJNOI010000002">
    <property type="protein sequence ID" value="CAF0727197.1"/>
    <property type="molecule type" value="Genomic_DNA"/>
</dbReference>
<evidence type="ECO:0000313" key="8">
    <source>
        <dbReference type="EMBL" id="CAF3479392.1"/>
    </source>
</evidence>
<feature type="domain" description="Hypervirulence associated protein TUDOR" evidence="2">
    <location>
        <begin position="14"/>
        <end position="72"/>
    </location>
</feature>
<sequence length="78" mass="8543">MSNSKGSTSEFKKGDKVQWNSLQGTIEGVVVKKLTSDMQIKDHHVKASEDDPQYLVKSDKTGAEAAHKPDALTLLDDD</sequence>
<name>A0A818HQV6_9BILA</name>
<evidence type="ECO:0000256" key="1">
    <source>
        <dbReference type="SAM" id="MobiDB-lite"/>
    </source>
</evidence>
<dbReference type="OrthoDB" id="10052172at2759"/>
<dbReference type="InterPro" id="IPR021331">
    <property type="entry name" value="Hva1_TUDOR"/>
</dbReference>
<dbReference type="Proteomes" id="UP000663891">
    <property type="component" value="Unassembled WGS sequence"/>
</dbReference>
<dbReference type="Proteomes" id="UP000663832">
    <property type="component" value="Unassembled WGS sequence"/>
</dbReference>
<gene>
    <name evidence="3" type="ORF">BJG266_LOCUS868</name>
    <name evidence="4" type="ORF">IZO911_LOCUS5635</name>
    <name evidence="9" type="ORF">KXQ929_LOCUS570</name>
    <name evidence="8" type="ORF">OKA104_LOCUS221</name>
    <name evidence="5" type="ORF">QVE165_LOCUS3785</name>
    <name evidence="6" type="ORF">QVE165_LOCUS4002</name>
    <name evidence="7" type="ORF">VCS650_LOCUS6091</name>
</gene>
<evidence type="ECO:0000313" key="4">
    <source>
        <dbReference type="EMBL" id="CAF0777397.1"/>
    </source>
</evidence>
<dbReference type="EMBL" id="CAJNOM010000014">
    <property type="protein sequence ID" value="CAF0792726.1"/>
    <property type="molecule type" value="Genomic_DNA"/>
</dbReference>
<feature type="compositionally biased region" description="Basic and acidic residues" evidence="1">
    <location>
        <begin position="57"/>
        <end position="70"/>
    </location>
</feature>
<dbReference type="Proteomes" id="UP000663860">
    <property type="component" value="Unassembled WGS sequence"/>
</dbReference>
<evidence type="ECO:0000259" key="2">
    <source>
        <dbReference type="Pfam" id="PF11160"/>
    </source>
</evidence>
<protein>
    <recommendedName>
        <fullName evidence="2">Hypervirulence associated protein TUDOR domain-containing protein</fullName>
    </recommendedName>
</protein>
<dbReference type="Pfam" id="PF11160">
    <property type="entry name" value="Hva1_TUDOR"/>
    <property type="match status" value="1"/>
</dbReference>
<evidence type="ECO:0000313" key="5">
    <source>
        <dbReference type="EMBL" id="CAF0792726.1"/>
    </source>
</evidence>
<accession>A0A818HQV6</accession>
<dbReference type="Proteomes" id="UP000663881">
    <property type="component" value="Unassembled WGS sequence"/>
</dbReference>
<dbReference type="EMBL" id="CAJOAY010000004">
    <property type="protein sequence ID" value="CAF3479392.1"/>
    <property type="molecule type" value="Genomic_DNA"/>
</dbReference>
<proteinExistence type="predicted"/>
<comment type="caution">
    <text evidence="9">The sequence shown here is derived from an EMBL/GenBank/DDBJ whole genome shotgun (WGS) entry which is preliminary data.</text>
</comment>
<reference evidence="9" key="1">
    <citation type="submission" date="2021-02" db="EMBL/GenBank/DDBJ databases">
        <authorList>
            <person name="Nowell W R."/>
        </authorList>
    </citation>
    <scope>NUCLEOTIDE SEQUENCE</scope>
</reference>
<dbReference type="Proteomes" id="UP000663868">
    <property type="component" value="Unassembled WGS sequence"/>
</dbReference>
<organism evidence="9 11">
    <name type="scientific">Adineta steineri</name>
    <dbReference type="NCBI Taxonomy" id="433720"/>
    <lineage>
        <taxon>Eukaryota</taxon>
        <taxon>Metazoa</taxon>
        <taxon>Spiralia</taxon>
        <taxon>Gnathifera</taxon>
        <taxon>Rotifera</taxon>
        <taxon>Eurotatoria</taxon>
        <taxon>Bdelloidea</taxon>
        <taxon>Adinetida</taxon>
        <taxon>Adinetidae</taxon>
        <taxon>Adineta</taxon>
    </lineage>
</organism>
<evidence type="ECO:0000313" key="9">
    <source>
        <dbReference type="EMBL" id="CAF3510353.1"/>
    </source>
</evidence>
<evidence type="ECO:0000313" key="7">
    <source>
        <dbReference type="EMBL" id="CAF0840178.1"/>
    </source>
</evidence>